<keyword evidence="3" id="KW-1185">Reference proteome</keyword>
<reference evidence="2 3" key="1">
    <citation type="submission" date="2009-02" db="EMBL/GenBank/DDBJ databases">
        <title>Annotation of Streptomyces hygroscopicus strain ATCC 53653.</title>
        <authorList>
            <consortium name="The Broad Institute Genome Sequencing Platform"/>
            <consortium name="Broad Institute Microbial Sequencing Center"/>
            <person name="Fischbach M."/>
            <person name="Godfrey P."/>
            <person name="Ward D."/>
            <person name="Young S."/>
            <person name="Zeng Q."/>
            <person name="Koehrsen M."/>
            <person name="Alvarado L."/>
            <person name="Berlin A.M."/>
            <person name="Bochicchio J."/>
            <person name="Borenstein D."/>
            <person name="Chapman S.B."/>
            <person name="Chen Z."/>
            <person name="Engels R."/>
            <person name="Freedman E."/>
            <person name="Gellesch M."/>
            <person name="Goldberg J."/>
            <person name="Griggs A."/>
            <person name="Gujja S."/>
            <person name="Heilman E.R."/>
            <person name="Heiman D.I."/>
            <person name="Hepburn T.A."/>
            <person name="Howarth C."/>
            <person name="Jen D."/>
            <person name="Larson L."/>
            <person name="Lewis B."/>
            <person name="Mehta T."/>
            <person name="Park D."/>
            <person name="Pearson M."/>
            <person name="Richards J."/>
            <person name="Roberts A."/>
            <person name="Saif S."/>
            <person name="Shea T.D."/>
            <person name="Shenoy N."/>
            <person name="Sisk P."/>
            <person name="Stolte C."/>
            <person name="Sykes S.N."/>
            <person name="Thomson T."/>
            <person name="Walk T."/>
            <person name="White J."/>
            <person name="Yandava C."/>
            <person name="Straight P."/>
            <person name="Clardy J."/>
            <person name="Hung D."/>
            <person name="Kolter R."/>
            <person name="Mekalanos J."/>
            <person name="Walker S."/>
            <person name="Walsh C.T."/>
            <person name="Wieland-Brown L.C."/>
            <person name="Haas B."/>
            <person name="Nusbaum C."/>
            <person name="Birren B."/>
        </authorList>
    </citation>
    <scope>NUCLEOTIDE SEQUENCE [LARGE SCALE GENOMIC DNA]</scope>
    <source>
        <strain evidence="2 3">ATCC 53653</strain>
    </source>
</reference>
<dbReference type="EMBL" id="GG657754">
    <property type="protein sequence ID" value="EFL25871.1"/>
    <property type="molecule type" value="Genomic_DNA"/>
</dbReference>
<evidence type="ECO:0000313" key="3">
    <source>
        <dbReference type="Proteomes" id="UP000003963"/>
    </source>
</evidence>
<feature type="domain" description="Erythromycin biosynthesis protein CIII-like C-terminal" evidence="1">
    <location>
        <begin position="1"/>
        <end position="108"/>
    </location>
</feature>
<dbReference type="AlphaFoldDB" id="D9WNL4"/>
<sequence length="122" mass="12621">MLPGCRAVLHQGGGSAVLAAAVAGVPQLIVAPRPEQQLNGARVALTGAGAYTPAALLDGAPRTARAAGAQLARDLFALLEQPSYVVAARALREEARSMPGPEAAVVRLTARPEDTRKAPHRW</sequence>
<dbReference type="Pfam" id="PF06722">
    <property type="entry name" value="EryCIII-like_C"/>
    <property type="match status" value="1"/>
</dbReference>
<protein>
    <recommendedName>
        <fullName evidence="1">Erythromycin biosynthesis protein CIII-like C-terminal domain-containing protein</fullName>
    </recommendedName>
</protein>
<gene>
    <name evidence="2" type="ORF">SSOG_05585</name>
</gene>
<evidence type="ECO:0000313" key="2">
    <source>
        <dbReference type="EMBL" id="EFL25871.1"/>
    </source>
</evidence>
<organism evidence="2 3">
    <name type="scientific">Streptomyces himastatinicus ATCC 53653</name>
    <dbReference type="NCBI Taxonomy" id="457427"/>
    <lineage>
        <taxon>Bacteria</taxon>
        <taxon>Bacillati</taxon>
        <taxon>Actinomycetota</taxon>
        <taxon>Actinomycetes</taxon>
        <taxon>Kitasatosporales</taxon>
        <taxon>Streptomycetaceae</taxon>
        <taxon>Streptomyces</taxon>
        <taxon>Streptomyces violaceusniger group</taxon>
    </lineage>
</organism>
<dbReference type="Gene3D" id="3.40.50.2000">
    <property type="entry name" value="Glycogen Phosphorylase B"/>
    <property type="match status" value="1"/>
</dbReference>
<dbReference type="GO" id="GO:0016757">
    <property type="term" value="F:glycosyltransferase activity"/>
    <property type="evidence" value="ECO:0007669"/>
    <property type="project" value="UniProtKB-ARBA"/>
</dbReference>
<proteinExistence type="predicted"/>
<dbReference type="InterPro" id="IPR010610">
    <property type="entry name" value="EryCIII-like_C"/>
</dbReference>
<evidence type="ECO:0000259" key="1">
    <source>
        <dbReference type="Pfam" id="PF06722"/>
    </source>
</evidence>
<dbReference type="STRING" id="457427.SSOG_05585"/>
<dbReference type="Proteomes" id="UP000003963">
    <property type="component" value="Unassembled WGS sequence"/>
</dbReference>
<name>D9WNL4_9ACTN</name>
<dbReference type="SUPFAM" id="SSF53756">
    <property type="entry name" value="UDP-Glycosyltransferase/glycogen phosphorylase"/>
    <property type="match status" value="1"/>
</dbReference>
<accession>D9WNL4</accession>
<dbReference type="HOGENOM" id="CLU_2025439_0_0_11"/>